<dbReference type="Proteomes" id="UP000475862">
    <property type="component" value="Unassembled WGS sequence"/>
</dbReference>
<dbReference type="EMBL" id="VYZN01000027">
    <property type="protein sequence ID" value="KAE9534743.1"/>
    <property type="molecule type" value="Genomic_DNA"/>
</dbReference>
<dbReference type="AlphaFoldDB" id="A0A6G0TLY6"/>
<gene>
    <name evidence="1" type="ORF">AGLY_008035</name>
</gene>
<protein>
    <submittedName>
        <fullName evidence="1">Uncharacterized protein</fullName>
    </submittedName>
</protein>
<sequence length="279" mass="33299">MQSYDFYPAYRKQYISGKIDLLIWYYYGRRIEFYIIYATMNLQQITAAHEPRIITIKSPITKKTHFAAAIKFSSSSQTVRCASLRRCEPRWRKLKNFNTSITMTYSITIYYISIQNCIAYNRAFSPTTTAYNYYCSSQLIAQYFLDILYSHTHTLTYSYGNNYGQFSRNQLTIIIRTDRVLIPSERAVVMRTTADNLRYLHRHTPYVQPSAFTFNDDQYLLYDIVAKRTFKMWIGYLVLSIYNIFNDLHWIVRIRIIVVLDERQRSCEQTSLKRQKLKL</sequence>
<organism evidence="1 2">
    <name type="scientific">Aphis glycines</name>
    <name type="common">Soybean aphid</name>
    <dbReference type="NCBI Taxonomy" id="307491"/>
    <lineage>
        <taxon>Eukaryota</taxon>
        <taxon>Metazoa</taxon>
        <taxon>Ecdysozoa</taxon>
        <taxon>Arthropoda</taxon>
        <taxon>Hexapoda</taxon>
        <taxon>Insecta</taxon>
        <taxon>Pterygota</taxon>
        <taxon>Neoptera</taxon>
        <taxon>Paraneoptera</taxon>
        <taxon>Hemiptera</taxon>
        <taxon>Sternorrhyncha</taxon>
        <taxon>Aphidomorpha</taxon>
        <taxon>Aphidoidea</taxon>
        <taxon>Aphididae</taxon>
        <taxon>Aphidini</taxon>
        <taxon>Aphis</taxon>
        <taxon>Aphis</taxon>
    </lineage>
</organism>
<name>A0A6G0TLY6_APHGL</name>
<keyword evidence="2" id="KW-1185">Reference proteome</keyword>
<comment type="caution">
    <text evidence="1">The sequence shown here is derived from an EMBL/GenBank/DDBJ whole genome shotgun (WGS) entry which is preliminary data.</text>
</comment>
<evidence type="ECO:0000313" key="2">
    <source>
        <dbReference type="Proteomes" id="UP000475862"/>
    </source>
</evidence>
<proteinExistence type="predicted"/>
<accession>A0A6G0TLY6</accession>
<evidence type="ECO:0000313" key="1">
    <source>
        <dbReference type="EMBL" id="KAE9534743.1"/>
    </source>
</evidence>
<reference evidence="1 2" key="1">
    <citation type="submission" date="2019-08" db="EMBL/GenBank/DDBJ databases">
        <title>The genome of the soybean aphid Biotype 1, its phylome, world population structure and adaptation to the North American continent.</title>
        <authorList>
            <person name="Giordano R."/>
            <person name="Donthu R.K."/>
            <person name="Hernandez A.G."/>
            <person name="Wright C.L."/>
            <person name="Zimin A.V."/>
        </authorList>
    </citation>
    <scope>NUCLEOTIDE SEQUENCE [LARGE SCALE GENOMIC DNA]</scope>
    <source>
        <tissue evidence="1">Whole aphids</tissue>
    </source>
</reference>